<dbReference type="InterPro" id="IPR036597">
    <property type="entry name" value="Fido-like_dom_sf"/>
</dbReference>
<evidence type="ECO:0000256" key="1">
    <source>
        <dbReference type="PIRSR" id="PIRSR640198-1"/>
    </source>
</evidence>
<dbReference type="GO" id="GO:0005524">
    <property type="term" value="F:ATP binding"/>
    <property type="evidence" value="ECO:0007669"/>
    <property type="project" value="UniProtKB-KW"/>
</dbReference>
<dbReference type="SUPFAM" id="SSF140931">
    <property type="entry name" value="Fic-like"/>
    <property type="match status" value="1"/>
</dbReference>
<feature type="binding site" evidence="2">
    <location>
        <begin position="181"/>
        <end position="188"/>
    </location>
    <ligand>
        <name>ATP</name>
        <dbReference type="ChEBI" id="CHEBI:30616"/>
    </ligand>
</feature>
<accession>A0A176RTZ0</accession>
<protein>
    <submittedName>
        <fullName evidence="5">Filamentation induced by cAMP protein Fic</fullName>
    </submittedName>
</protein>
<dbReference type="AlphaFoldDB" id="A0A176RTZ0"/>
<evidence type="ECO:0000313" key="5">
    <source>
        <dbReference type="EMBL" id="OAD19204.1"/>
    </source>
</evidence>
<name>A0A176RTZ0_9GAMM</name>
<keyword evidence="2" id="KW-0067">ATP-binding</keyword>
<comment type="caution">
    <text evidence="5">The sequence shown here is derived from an EMBL/GenBank/DDBJ whole genome shotgun (WGS) entry which is preliminary data.</text>
</comment>
<reference evidence="5 6" key="1">
    <citation type="submission" date="2016-05" db="EMBL/GenBank/DDBJ databases">
        <title>Single-cell genome of chain-forming Candidatus Thiomargarita nelsonii and comparison to other large sulfur-oxidizing bacteria.</title>
        <authorList>
            <person name="Winkel M."/>
            <person name="Salman V."/>
            <person name="Woyke T."/>
            <person name="Schulz-Vogt H."/>
            <person name="Richter M."/>
            <person name="Flood B."/>
            <person name="Bailey J."/>
            <person name="Amann R."/>
            <person name="Mussmann M."/>
        </authorList>
    </citation>
    <scope>NUCLEOTIDE SEQUENCE [LARGE SCALE GENOMIC DNA]</scope>
    <source>
        <strain evidence="5 6">THI036</strain>
    </source>
</reference>
<keyword evidence="2" id="KW-0547">Nucleotide-binding</keyword>
<dbReference type="InterPro" id="IPR040198">
    <property type="entry name" value="Fido_containing"/>
</dbReference>
<feature type="active site" evidence="1">
    <location>
        <position position="177"/>
    </location>
</feature>
<dbReference type="InterPro" id="IPR003812">
    <property type="entry name" value="Fido"/>
</dbReference>
<dbReference type="PROSITE" id="PS51459">
    <property type="entry name" value="FIDO"/>
    <property type="match status" value="1"/>
</dbReference>
<dbReference type="PANTHER" id="PTHR13504">
    <property type="entry name" value="FIDO DOMAIN-CONTAINING PROTEIN DDB_G0283145"/>
    <property type="match status" value="1"/>
</dbReference>
<sequence length="275" mass="31159">MKRFSFLQNLDADLKQSLMIQLRNLWTHTSTALEGNTLSLGETAFVIEEGLTVSGKPLKDHEEVVGHAQAIELIYSYLDRHGGITKEELFELHKAIQTERISDIYKPVGNWKVEPNGTTAITDDQQQIFLEYAAPNNVPALMQAWFDLLDRYCKADLDKDKALNAYAELHISFVRIHPFFDGNGRIARLVANLPVLKTGLPPIIIPTEKRREYIRLLSKYELAVGQPVAGEALLPQKERLEDFIKFCGSSWKPSLEIVEAIADKQAMRNQFRPGV</sequence>
<evidence type="ECO:0000256" key="2">
    <source>
        <dbReference type="PIRSR" id="PIRSR640198-2"/>
    </source>
</evidence>
<feature type="site" description="Important for autoinhibition of adenylyltransferase activity" evidence="3">
    <location>
        <position position="34"/>
    </location>
</feature>
<keyword evidence="6" id="KW-1185">Reference proteome</keyword>
<evidence type="ECO:0000313" key="6">
    <source>
        <dbReference type="Proteomes" id="UP000076962"/>
    </source>
</evidence>
<evidence type="ECO:0000259" key="4">
    <source>
        <dbReference type="PROSITE" id="PS51459"/>
    </source>
</evidence>
<proteinExistence type="predicted"/>
<dbReference type="EMBL" id="LUTY01002900">
    <property type="protein sequence ID" value="OAD19204.1"/>
    <property type="molecule type" value="Genomic_DNA"/>
</dbReference>
<gene>
    <name evidence="5" type="ORF">THIOM_005174</name>
</gene>
<evidence type="ECO:0000256" key="3">
    <source>
        <dbReference type="PIRSR" id="PIRSR640198-3"/>
    </source>
</evidence>
<dbReference type="Proteomes" id="UP000076962">
    <property type="component" value="Unassembled WGS sequence"/>
</dbReference>
<dbReference type="PATRIC" id="fig|1003181.4.peg.6855"/>
<feature type="domain" description="Fido" evidence="4">
    <location>
        <begin position="84"/>
        <end position="249"/>
    </location>
</feature>
<dbReference type="Pfam" id="PF02661">
    <property type="entry name" value="Fic"/>
    <property type="match status" value="1"/>
</dbReference>
<organism evidence="5 6">
    <name type="scientific">Candidatus Thiomargarita nelsonii</name>
    <dbReference type="NCBI Taxonomy" id="1003181"/>
    <lineage>
        <taxon>Bacteria</taxon>
        <taxon>Pseudomonadati</taxon>
        <taxon>Pseudomonadota</taxon>
        <taxon>Gammaproteobacteria</taxon>
        <taxon>Thiotrichales</taxon>
        <taxon>Thiotrichaceae</taxon>
        <taxon>Thiomargarita</taxon>
    </lineage>
</organism>
<dbReference type="Gene3D" id="1.10.3290.10">
    <property type="entry name" value="Fido-like domain"/>
    <property type="match status" value="1"/>
</dbReference>
<dbReference type="PANTHER" id="PTHR13504:SF38">
    <property type="entry name" value="FIDO DOMAIN-CONTAINING PROTEIN"/>
    <property type="match status" value="1"/>
</dbReference>